<sequence>MALASDGTADVPVPKGYVDYIVRYIRDGNTMRSQVYRVQSEADATQRANAAVSDGAWAGWQIVDISTVPEAKARLRGDNEW</sequence>
<dbReference type="Proteomes" id="UP000289438">
    <property type="component" value="Segment"/>
</dbReference>
<protein>
    <submittedName>
        <fullName evidence="1">Uncharacterized protein</fullName>
    </submittedName>
</protein>
<proteinExistence type="predicted"/>
<keyword evidence="2" id="KW-1185">Reference proteome</keyword>
<reference evidence="1 2" key="1">
    <citation type="submission" date="2018-02" db="EMBL/GenBank/DDBJ databases">
        <title>Isolation, characterization and comparative genomics of Xanthomonas oryzae pv. oryzae bacteriophages.</title>
        <authorList>
            <person name="Varga I."/>
            <person name="Molnar J."/>
            <person name="Gazdag A."/>
            <person name="Szucs D."/>
            <person name="Doffkay Z."/>
            <person name="Valappil S.K."/>
            <person name="Papp S."/>
            <person name="Pinter R."/>
            <person name="Vera Cruz C.M."/>
            <person name="Ricardo O."/>
            <person name="Vizi T."/>
            <person name="Schneider G."/>
            <person name="Rakhely G."/>
            <person name="Kovacs T."/>
        </authorList>
    </citation>
    <scope>NUCLEOTIDE SEQUENCE [LARGE SCALE GENOMIC DNA]</scope>
</reference>
<dbReference type="GeneID" id="64408847"/>
<evidence type="ECO:0000313" key="2">
    <source>
        <dbReference type="Proteomes" id="UP000289438"/>
    </source>
</evidence>
<evidence type="ECO:0000313" key="1">
    <source>
        <dbReference type="EMBL" id="AVO23712.1"/>
    </source>
</evidence>
<accession>A0A3S7HHR8</accession>
<dbReference type="EMBL" id="MG944227">
    <property type="protein sequence ID" value="AVO23712.1"/>
    <property type="molecule type" value="Genomic_DNA"/>
</dbReference>
<dbReference type="KEGG" id="vg:64408847"/>
<dbReference type="RefSeq" id="YP_010052478.1">
    <property type="nucleotide sequence ID" value="NC_054458.1"/>
</dbReference>
<organism evidence="1 2">
    <name type="scientific">Xanthomonas phage XPP1</name>
    <dbReference type="NCBI Taxonomy" id="2099853"/>
    <lineage>
        <taxon>Viruses</taxon>
        <taxon>Duplodnaviria</taxon>
        <taxon>Heunggongvirae</taxon>
        <taxon>Uroviricota</taxon>
        <taxon>Caudoviricetes</taxon>
        <taxon>Kantovirinae</taxon>
        <taxon>Tsukubavirus</taxon>
        <taxon>Tsukubavirus XPP1</taxon>
    </lineage>
</organism>
<name>A0A3S7HHR8_9CAUD</name>